<accession>A0A9R1UNF6</accession>
<dbReference type="EMBL" id="NBSK02000008">
    <property type="protein sequence ID" value="KAJ0190031.1"/>
    <property type="molecule type" value="Genomic_DNA"/>
</dbReference>
<evidence type="ECO:0000313" key="2">
    <source>
        <dbReference type="Proteomes" id="UP000235145"/>
    </source>
</evidence>
<proteinExistence type="predicted"/>
<dbReference type="Proteomes" id="UP000235145">
    <property type="component" value="Unassembled WGS sequence"/>
</dbReference>
<reference evidence="1 2" key="1">
    <citation type="journal article" date="2017" name="Nat. Commun.">
        <title>Genome assembly with in vitro proximity ligation data and whole-genome triplication in lettuce.</title>
        <authorList>
            <person name="Reyes-Chin-Wo S."/>
            <person name="Wang Z."/>
            <person name="Yang X."/>
            <person name="Kozik A."/>
            <person name="Arikit S."/>
            <person name="Song C."/>
            <person name="Xia L."/>
            <person name="Froenicke L."/>
            <person name="Lavelle D.O."/>
            <person name="Truco M.J."/>
            <person name="Xia R."/>
            <person name="Zhu S."/>
            <person name="Xu C."/>
            <person name="Xu H."/>
            <person name="Xu X."/>
            <person name="Cox K."/>
            <person name="Korf I."/>
            <person name="Meyers B.C."/>
            <person name="Michelmore R.W."/>
        </authorList>
    </citation>
    <scope>NUCLEOTIDE SEQUENCE [LARGE SCALE GENOMIC DNA]</scope>
    <source>
        <strain evidence="2">cv. Salinas</strain>
        <tissue evidence="1">Seedlings</tissue>
    </source>
</reference>
<evidence type="ECO:0000313" key="1">
    <source>
        <dbReference type="EMBL" id="KAJ0190031.1"/>
    </source>
</evidence>
<protein>
    <submittedName>
        <fullName evidence="1">Uncharacterized protein</fullName>
    </submittedName>
</protein>
<name>A0A9R1UNF6_LACSA</name>
<organism evidence="1 2">
    <name type="scientific">Lactuca sativa</name>
    <name type="common">Garden lettuce</name>
    <dbReference type="NCBI Taxonomy" id="4236"/>
    <lineage>
        <taxon>Eukaryota</taxon>
        <taxon>Viridiplantae</taxon>
        <taxon>Streptophyta</taxon>
        <taxon>Embryophyta</taxon>
        <taxon>Tracheophyta</taxon>
        <taxon>Spermatophyta</taxon>
        <taxon>Magnoliopsida</taxon>
        <taxon>eudicotyledons</taxon>
        <taxon>Gunneridae</taxon>
        <taxon>Pentapetalae</taxon>
        <taxon>asterids</taxon>
        <taxon>campanulids</taxon>
        <taxon>Asterales</taxon>
        <taxon>Asteraceae</taxon>
        <taxon>Cichorioideae</taxon>
        <taxon>Cichorieae</taxon>
        <taxon>Lactucinae</taxon>
        <taxon>Lactuca</taxon>
    </lineage>
</organism>
<keyword evidence="2" id="KW-1185">Reference proteome</keyword>
<comment type="caution">
    <text evidence="1">The sequence shown here is derived from an EMBL/GenBank/DDBJ whole genome shotgun (WGS) entry which is preliminary data.</text>
</comment>
<dbReference type="AlphaFoldDB" id="A0A9R1UNF6"/>
<gene>
    <name evidence="1" type="ORF">LSAT_V11C800391040</name>
</gene>
<sequence length="86" mass="9833">MHVDLDDEISGLRKQVRQLKIIIVEQMFKLDIIVALQGASEIESRLNSKMTLIISWYVSLCGQDPQPYSRSQIYNNSQDPEHITGS</sequence>